<proteinExistence type="predicted"/>
<feature type="chain" id="PRO_5013639904" evidence="1">
    <location>
        <begin position="26"/>
        <end position="277"/>
    </location>
</feature>
<reference evidence="2 3" key="1">
    <citation type="journal article" date="2016" name="Proc. Natl. Acad. Sci. U.S.A.">
        <title>Lipid metabolic changes in an early divergent fungus govern the establishment of a mutualistic symbiosis with endobacteria.</title>
        <authorList>
            <person name="Lastovetsky O.A."/>
            <person name="Gaspar M.L."/>
            <person name="Mondo S.J."/>
            <person name="LaButti K.M."/>
            <person name="Sandor L."/>
            <person name="Grigoriev I.V."/>
            <person name="Henry S.A."/>
            <person name="Pawlowska T.E."/>
        </authorList>
    </citation>
    <scope>NUCLEOTIDE SEQUENCE [LARGE SCALE GENOMIC DNA]</scope>
    <source>
        <strain evidence="2 3">ATCC 52813</strain>
    </source>
</reference>
<organism evidence="2 3">
    <name type="scientific">Rhizopus microsporus ATCC 52813</name>
    <dbReference type="NCBI Taxonomy" id="1340429"/>
    <lineage>
        <taxon>Eukaryota</taxon>
        <taxon>Fungi</taxon>
        <taxon>Fungi incertae sedis</taxon>
        <taxon>Mucoromycota</taxon>
        <taxon>Mucoromycotina</taxon>
        <taxon>Mucoromycetes</taxon>
        <taxon>Mucorales</taxon>
        <taxon>Mucorineae</taxon>
        <taxon>Rhizopodaceae</taxon>
        <taxon>Rhizopus</taxon>
    </lineage>
</organism>
<dbReference type="GeneID" id="35441490"/>
<evidence type="ECO:0000256" key="1">
    <source>
        <dbReference type="SAM" id="SignalP"/>
    </source>
</evidence>
<keyword evidence="1" id="KW-0732">Signal</keyword>
<gene>
    <name evidence="2" type="ORF">RHIMIDRAFT_248280</name>
</gene>
<keyword evidence="3" id="KW-1185">Reference proteome</keyword>
<evidence type="ECO:0000313" key="2">
    <source>
        <dbReference type="EMBL" id="PHZ07900.1"/>
    </source>
</evidence>
<dbReference type="RefSeq" id="XP_023461608.1">
    <property type="nucleotide sequence ID" value="XM_023610500.1"/>
</dbReference>
<dbReference type="AlphaFoldDB" id="A0A2G4SGK6"/>
<accession>A0A2G4SGK6</accession>
<evidence type="ECO:0000313" key="3">
    <source>
        <dbReference type="Proteomes" id="UP000242254"/>
    </source>
</evidence>
<sequence length="277" mass="31420">MINHFINKKLFTLVFFFFKISPTATSTLKPTLENAVFKIQQLTTSVNYGFNDMCSNFEAMLEETKNLKEAVILLKQQATVLTEEVAYQVPKTPLRLLLPLSFSQLTCSLAATSPSLEQEMHALVIIDEVRGPEYEKINDEMLDTCKVNVSSTLVKTVIDGIKRKFAIKKDSTRRSVADDARLDAIQELEAKTLPYISLRAWVGSWGANILLDHYWSSFRRRNKKQATSDNDVAEIVQDSLNRSRLVISEAMSTSIVDEKFTFDFNASFDLTVDDPQK</sequence>
<dbReference type="Proteomes" id="UP000242254">
    <property type="component" value="Unassembled WGS sequence"/>
</dbReference>
<protein>
    <submittedName>
        <fullName evidence="2">Uncharacterized protein</fullName>
    </submittedName>
</protein>
<dbReference type="EMBL" id="KZ303870">
    <property type="protein sequence ID" value="PHZ07900.1"/>
    <property type="molecule type" value="Genomic_DNA"/>
</dbReference>
<name>A0A2G4SGK6_RHIZD</name>
<feature type="signal peptide" evidence="1">
    <location>
        <begin position="1"/>
        <end position="25"/>
    </location>
</feature>